<dbReference type="Gene3D" id="3.40.50.300">
    <property type="entry name" value="P-loop containing nucleotide triphosphate hydrolases"/>
    <property type="match status" value="2"/>
</dbReference>
<reference evidence="12 13" key="1">
    <citation type="submission" date="2016-02" db="EMBL/GenBank/DDBJ databases">
        <title>Genome analysis of coral dinoflagellate symbionts highlights evolutionary adaptations to a symbiotic lifestyle.</title>
        <authorList>
            <person name="Aranda M."/>
            <person name="Li Y."/>
            <person name="Liew Y.J."/>
            <person name="Baumgarten S."/>
            <person name="Simakov O."/>
            <person name="Wilson M."/>
            <person name="Piel J."/>
            <person name="Ashoor H."/>
            <person name="Bougouffa S."/>
            <person name="Bajic V.B."/>
            <person name="Ryu T."/>
            <person name="Ravasi T."/>
            <person name="Bayer T."/>
            <person name="Micklem G."/>
            <person name="Kim H."/>
            <person name="Bhak J."/>
            <person name="Lajeunesse T.C."/>
            <person name="Voolstra C.R."/>
        </authorList>
    </citation>
    <scope>NUCLEOTIDE SEQUENCE [LARGE SCALE GENOMIC DNA]</scope>
    <source>
        <strain evidence="12 13">CCMP2467</strain>
    </source>
</reference>
<evidence type="ECO:0000256" key="4">
    <source>
        <dbReference type="ARBA" id="ARBA00023027"/>
    </source>
</evidence>
<dbReference type="GO" id="GO:0016787">
    <property type="term" value="F:hydrolase activity"/>
    <property type="evidence" value="ECO:0007669"/>
    <property type="project" value="UniProtKB-KW"/>
</dbReference>
<feature type="compositionally biased region" description="Basic and acidic residues" evidence="6">
    <location>
        <begin position="991"/>
        <end position="1003"/>
    </location>
</feature>
<dbReference type="SUPFAM" id="SSF57180">
    <property type="entry name" value="Cellulose-binding domain"/>
    <property type="match status" value="1"/>
</dbReference>
<sequence length="2124" mass="235155">MISEILVPWEHGCLALFTALLLLSLLASRFVASQKNLDIDEPRGIKAAGCSHGWLIWRHQLKGARYVLAPMVNGSELPFRLLVRRANQGAVQLCYSPMLYCSKVLQDASDGLLWQHFLRDSDEDRPLIVQLASNNPEELAAAAKIVAPFCDGVCLNLGCPQWFAERCQLGAFLLEKPALCADLISALAGALGAKKAVCCKILLLDGETPQERQVRTVNLAQQLAAAGCTLLAIHGRTRAQKNDGPVDYVAIREVQAAVDIPVLVNGGMTCRPHADAVLQETGCAAAMIATAFLADPSLMRTDVTQGSSAVAVACEHARRYLDLCCEVDGPDQPWAQLPLHLGHLLKRFLREKEAADPAKRTGRYAFLKRLSKGDPPDGFTPCRLEEAALLLRNFEIFLGLRQGKERSFKQIWREAAKMRAASKQTAKKVCRWLWKALAWQSVPVMSVKCLLMKRNVEDGVRILILRLSDMARLLLLPMLAVTLPAEASEAPETCATALVQCGGTGWTGPTCCDSGFSCSQMNSWYSHCVPKESIPEQTQPVSLAASEMVDDECYHMFSELSFNTLVQSFPANPDSEAKAYVDCKLCSRSGMQCTANVFGGRTQLVASHIHLASDGDGENGSGPPVINFCGDNGPGMIADGSSYKSPCAHYKNRAAVMSMTGNFVDGQNAGFTLGSRLKDIASNPSKYYFNFHSIASWTHWQVEGKGPVGMCRGVMQMSQRRILILRLSDMARLLLLPMLAVTLPAEASEVRAWSAQRRDEVAGFRLIYLTHGGLLGEPGRLSSELADFLQEHLGQRKDRKGAAGPCLRYAVQLHRARASGNWCRHLALATEGPHAGKGFGESSRDDCGRLAWTVAAPVRLRSLEILAKAFPQGVAAERAARMLGLQGPEDLESWLNTEWPGEELLRGGQLESKAIASCFEKQRQAAAKREIARGVEPNVAEFSSFTVTHAEVLKKVEAKRAKKAASKAAKKAAKKEKKEKRRAKKRLKKQAKLEKKAAKEQAQQKRRRHEGSSSSSSAAEIEVSSSQSDDSCVMESIVMGEDKHSLQQDPFRGASAMSALADRLARLERVFVEASIAQSAEGFVQRVKRIEHVCFGSEASGTLPQRIRELEIITFGEHSEAKPLLVNPDLPGAQADREPSACAAASHEVEEPEVSALPAAKRPRHQDPEQAFQLLGNAGPAASNPAAFKKFPLREEQLRSLAWMYAQEARSEGLRGGLLADKMGYGKTATTIGLLSEDRPSNSPSPRPWGYIKNPATLIMCPPHLVEQWEGEFIKFLGEEGMQLYRAAAPKGTGGRSRFSITITMSTDNFPLELVHGPYGKSWTVSELSEEMKRQNQRAHPKKRVAAGDVVEYVRVESAQGVMREFVLNGFYGHAFADLKTHCKAGCKVDLRIFRDRPSRARLELTKGTGPLKILAIADIMEMKRLRLECLQEDFHVVLASTRLLASDTHNNDLRQTLHMWRPEEDLAWSQSMEVKQRALHECVEQWHEKESFLEAALRTTPVMFETMWWRRVVLDEFHETESWKRAVREVLKSIGATHRWGLSGTPPLGDVNSVLEVAELLNYVQDESSPTMALAFKKGQSSKLKREDMQKKLHEECQAMISGFVRQNSSALVEAIAVREHTEFVEHTVEERLIYRQACHDHGVFDLEAGYGTASAEVRMQLLQRCAHFCLHTDAEDASAAVRLLGASKRARIQALRRQLDIEACRAALLNNRMVSAYQQRSSWPDARAGGLQNVRHPEAAKFVRELLESTTGAIKDKDPNQQCLETKIELLDQHGELRLRPEVRLQQPVRDTEVYPRPSDRHTVLHAVVRARPSALSQEILSEMAICALTCRGSNVAQNLTRALAGGLQTLGELLDAAHRSLDFYNWQMRGLHGAELAGYTCSICLCPADSLADLAMLPCSHVFHRSCILPALHQQHRCPECRQEASSRTMSSVLLEVQEQERPDRAERAEPEAKELSPELRKHGSKLHAIASCLRKIRTEDATAKAIVFVQWEGLQNRVAEALRTHQLPVLQLPRRSGGRAMATVMQRFCTAADCFVLLLSLDNVASGTNLTAANHVFFVHPMNADTLSTAVAYEKQALARVRRVGQMRSEVHVWRFVTRHTVEEHIHSLHQRHQQAAGGA</sequence>
<dbReference type="PROSITE" id="PS51192">
    <property type="entry name" value="HELICASE_ATP_BIND_1"/>
    <property type="match status" value="1"/>
</dbReference>
<feature type="domain" description="CBM1" evidence="9">
    <location>
        <begin position="493"/>
        <end position="529"/>
    </location>
</feature>
<dbReference type="InterPro" id="IPR001841">
    <property type="entry name" value="Znf_RING"/>
</dbReference>
<feature type="domain" description="Helicase C-terminal" evidence="11">
    <location>
        <begin position="1972"/>
        <end position="2124"/>
    </location>
</feature>
<evidence type="ECO:0000259" key="8">
    <source>
        <dbReference type="PROSITE" id="PS50089"/>
    </source>
</evidence>
<keyword evidence="13" id="KW-1185">Reference proteome</keyword>
<dbReference type="PROSITE" id="PS50089">
    <property type="entry name" value="ZF_RING_2"/>
    <property type="match status" value="1"/>
</dbReference>
<dbReference type="PROSITE" id="PS51194">
    <property type="entry name" value="HELICASE_CTER"/>
    <property type="match status" value="1"/>
</dbReference>
<feature type="region of interest" description="Disordered" evidence="6">
    <location>
        <begin position="963"/>
        <end position="1031"/>
    </location>
</feature>
<dbReference type="EMBL" id="LSRX01000529">
    <property type="protein sequence ID" value="OLP94773.1"/>
    <property type="molecule type" value="Genomic_DNA"/>
</dbReference>
<dbReference type="InterPro" id="IPR038718">
    <property type="entry name" value="SNF2-like_sf"/>
</dbReference>
<keyword evidence="5" id="KW-0862">Zinc</keyword>
<evidence type="ECO:0000313" key="13">
    <source>
        <dbReference type="Proteomes" id="UP000186817"/>
    </source>
</evidence>
<dbReference type="PROSITE" id="PS51164">
    <property type="entry name" value="CBM1_2"/>
    <property type="match status" value="1"/>
</dbReference>
<evidence type="ECO:0000256" key="7">
    <source>
        <dbReference type="SAM" id="SignalP"/>
    </source>
</evidence>
<evidence type="ECO:0000259" key="11">
    <source>
        <dbReference type="PROSITE" id="PS51194"/>
    </source>
</evidence>
<feature type="region of interest" description="Disordered" evidence="6">
    <location>
        <begin position="1941"/>
        <end position="1963"/>
    </location>
</feature>
<dbReference type="InterPro" id="IPR035587">
    <property type="entry name" value="DUS-like_FMN-bd"/>
</dbReference>
<evidence type="ECO:0000256" key="2">
    <source>
        <dbReference type="ARBA" id="ARBA00022801"/>
    </source>
</evidence>
<keyword evidence="1 7" id="KW-0732">Signal</keyword>
<evidence type="ECO:0000256" key="5">
    <source>
        <dbReference type="PROSITE-ProRule" id="PRU00175"/>
    </source>
</evidence>
<evidence type="ECO:0000256" key="1">
    <source>
        <dbReference type="ARBA" id="ARBA00022729"/>
    </source>
</evidence>
<feature type="chain" id="PRO_5013249096" evidence="7">
    <location>
        <begin position="34"/>
        <end position="2124"/>
    </location>
</feature>
<evidence type="ECO:0000313" key="12">
    <source>
        <dbReference type="EMBL" id="OLP94773.1"/>
    </source>
</evidence>
<dbReference type="SUPFAM" id="SSF52540">
    <property type="entry name" value="P-loop containing nucleoside triphosphate hydrolases"/>
    <property type="match status" value="2"/>
</dbReference>
<dbReference type="Pfam" id="PF00176">
    <property type="entry name" value="SNF2-rel_dom"/>
    <property type="match status" value="2"/>
</dbReference>
<keyword evidence="5" id="KW-0863">Zinc-finger</keyword>
<dbReference type="SMART" id="SM00184">
    <property type="entry name" value="RING"/>
    <property type="match status" value="1"/>
</dbReference>
<dbReference type="CDD" id="cd18793">
    <property type="entry name" value="SF2_C_SNF"/>
    <property type="match status" value="1"/>
</dbReference>
<dbReference type="InterPro" id="IPR013785">
    <property type="entry name" value="Aldolase_TIM"/>
</dbReference>
<dbReference type="Gene3D" id="3.30.40.10">
    <property type="entry name" value="Zinc/RING finger domain, C3HC4 (zinc finger)"/>
    <property type="match status" value="1"/>
</dbReference>
<dbReference type="GO" id="GO:0008270">
    <property type="term" value="F:zinc ion binding"/>
    <property type="evidence" value="ECO:0007669"/>
    <property type="project" value="UniProtKB-KW"/>
</dbReference>
<dbReference type="InterPro" id="IPR035971">
    <property type="entry name" value="CBD_sf"/>
</dbReference>
<accession>A0A1Q9DHY6</accession>
<dbReference type="InterPro" id="IPR013083">
    <property type="entry name" value="Znf_RING/FYVE/PHD"/>
</dbReference>
<gene>
    <name evidence="12" type="primary">DUS1L</name>
    <name evidence="12" type="ORF">AK812_SmicGene23164</name>
</gene>
<dbReference type="Pfam" id="PF01207">
    <property type="entry name" value="Dus"/>
    <property type="match status" value="1"/>
</dbReference>
<dbReference type="InterPro" id="IPR014001">
    <property type="entry name" value="Helicase_ATP-bd"/>
</dbReference>
<feature type="compositionally biased region" description="Basic and acidic residues" evidence="6">
    <location>
        <begin position="1942"/>
        <end position="1963"/>
    </location>
</feature>
<dbReference type="Pfam" id="PF00734">
    <property type="entry name" value="CBM_1"/>
    <property type="match status" value="1"/>
</dbReference>
<dbReference type="GO" id="GO:0017150">
    <property type="term" value="F:tRNA dihydrouridine synthase activity"/>
    <property type="evidence" value="ECO:0007669"/>
    <property type="project" value="TreeGrafter"/>
</dbReference>
<dbReference type="GO" id="GO:0005524">
    <property type="term" value="F:ATP binding"/>
    <property type="evidence" value="ECO:0007669"/>
    <property type="project" value="InterPro"/>
</dbReference>
<feature type="domain" description="Helicase ATP-binding" evidence="10">
    <location>
        <begin position="1463"/>
        <end position="1565"/>
    </location>
</feature>
<comment type="caution">
    <text evidence="12">The sequence shown here is derived from an EMBL/GenBank/DDBJ whole genome shotgun (WGS) entry which is preliminary data.</text>
</comment>
<evidence type="ECO:0000256" key="3">
    <source>
        <dbReference type="ARBA" id="ARBA00022857"/>
    </source>
</evidence>
<dbReference type="PANTHER" id="PTHR11082:SF5">
    <property type="entry name" value="TRNA-DIHYDROURIDINE(16_17) SYNTHASE [NAD(P)(+)]-LIKE"/>
    <property type="match status" value="1"/>
</dbReference>
<protein>
    <submittedName>
        <fullName evidence="12">tRNA-dihydrouridine(16/17) synthase [NAD(P)(+)]-like</fullName>
    </submittedName>
</protein>
<keyword evidence="5" id="KW-0479">Metal-binding</keyword>
<dbReference type="GO" id="GO:0005975">
    <property type="term" value="P:carbohydrate metabolic process"/>
    <property type="evidence" value="ECO:0007669"/>
    <property type="project" value="InterPro"/>
</dbReference>
<keyword evidence="2" id="KW-0378">Hydrolase</keyword>
<dbReference type="InterPro" id="IPR049730">
    <property type="entry name" value="SNF2/RAD54-like_C"/>
</dbReference>
<keyword evidence="3" id="KW-0521">NADP</keyword>
<organism evidence="12 13">
    <name type="scientific">Symbiodinium microadriaticum</name>
    <name type="common">Dinoflagellate</name>
    <name type="synonym">Zooxanthella microadriatica</name>
    <dbReference type="NCBI Taxonomy" id="2951"/>
    <lineage>
        <taxon>Eukaryota</taxon>
        <taxon>Sar</taxon>
        <taxon>Alveolata</taxon>
        <taxon>Dinophyceae</taxon>
        <taxon>Suessiales</taxon>
        <taxon>Symbiodiniaceae</taxon>
        <taxon>Symbiodinium</taxon>
    </lineage>
</organism>
<dbReference type="InterPro" id="IPR000254">
    <property type="entry name" value="CBD"/>
</dbReference>
<dbReference type="Gene3D" id="3.20.20.70">
    <property type="entry name" value="Aldolase class I"/>
    <property type="match status" value="1"/>
</dbReference>
<evidence type="ECO:0000259" key="10">
    <source>
        <dbReference type="PROSITE" id="PS51192"/>
    </source>
</evidence>
<dbReference type="SMART" id="SM00487">
    <property type="entry name" value="DEXDc"/>
    <property type="match status" value="1"/>
</dbReference>
<proteinExistence type="predicted"/>
<feature type="compositionally biased region" description="Low complexity" evidence="6">
    <location>
        <begin position="1012"/>
        <end position="1028"/>
    </location>
</feature>
<evidence type="ECO:0000256" key="6">
    <source>
        <dbReference type="SAM" id="MobiDB-lite"/>
    </source>
</evidence>
<dbReference type="GO" id="GO:0030248">
    <property type="term" value="F:cellulose binding"/>
    <property type="evidence" value="ECO:0007669"/>
    <property type="project" value="InterPro"/>
</dbReference>
<dbReference type="InterPro" id="IPR027417">
    <property type="entry name" value="P-loop_NTPase"/>
</dbReference>
<evidence type="ECO:0000259" key="9">
    <source>
        <dbReference type="PROSITE" id="PS51164"/>
    </source>
</evidence>
<name>A0A1Q9DHY6_SYMMI</name>
<dbReference type="OrthoDB" id="423559at2759"/>
<keyword evidence="4" id="KW-0520">NAD</keyword>
<feature type="compositionally biased region" description="Basic residues" evidence="6">
    <location>
        <begin position="963"/>
        <end position="990"/>
    </location>
</feature>
<dbReference type="SUPFAM" id="SSF51395">
    <property type="entry name" value="FMN-linked oxidoreductases"/>
    <property type="match status" value="1"/>
</dbReference>
<dbReference type="SMART" id="SM00236">
    <property type="entry name" value="fCBD"/>
    <property type="match status" value="1"/>
</dbReference>
<dbReference type="CDD" id="cd02801">
    <property type="entry name" value="DUS_like_FMN"/>
    <property type="match status" value="1"/>
</dbReference>
<dbReference type="InterPro" id="IPR001650">
    <property type="entry name" value="Helicase_C-like"/>
</dbReference>
<dbReference type="PANTHER" id="PTHR11082">
    <property type="entry name" value="TRNA-DIHYDROURIDINE SYNTHASE"/>
    <property type="match status" value="1"/>
</dbReference>
<feature type="domain" description="RING-type" evidence="8">
    <location>
        <begin position="1884"/>
        <end position="1925"/>
    </location>
</feature>
<dbReference type="Gene3D" id="3.40.50.10810">
    <property type="entry name" value="Tandem AAA-ATPase domain"/>
    <property type="match status" value="2"/>
</dbReference>
<dbReference type="GO" id="GO:0005576">
    <property type="term" value="C:extracellular region"/>
    <property type="evidence" value="ECO:0007669"/>
    <property type="project" value="InterPro"/>
</dbReference>
<feature type="signal peptide" evidence="7">
    <location>
        <begin position="1"/>
        <end position="33"/>
    </location>
</feature>
<dbReference type="Pfam" id="PF13639">
    <property type="entry name" value="zf-RING_2"/>
    <property type="match status" value="1"/>
</dbReference>
<dbReference type="Proteomes" id="UP000186817">
    <property type="component" value="Unassembled WGS sequence"/>
</dbReference>
<dbReference type="InterPro" id="IPR000330">
    <property type="entry name" value="SNF2_N"/>
</dbReference>
<dbReference type="SUPFAM" id="SSF57850">
    <property type="entry name" value="RING/U-box"/>
    <property type="match status" value="1"/>
</dbReference>